<dbReference type="CDD" id="cd06558">
    <property type="entry name" value="crotonase-like"/>
    <property type="match status" value="1"/>
</dbReference>
<dbReference type="AlphaFoldDB" id="A0A5C8NVS6"/>
<comment type="similarity">
    <text evidence="1">Belongs to the enoyl-CoA hydratase/isomerase family.</text>
</comment>
<accession>A0A5C8NVS6</accession>
<dbReference type="Pfam" id="PF00378">
    <property type="entry name" value="ECH_1"/>
    <property type="match status" value="1"/>
</dbReference>
<reference evidence="2 3" key="1">
    <citation type="submission" date="2019-06" db="EMBL/GenBank/DDBJ databases">
        <title>Quisquiliibacterium sp. nov., isolated from a maize field.</title>
        <authorList>
            <person name="Lin S.-Y."/>
            <person name="Tsai C.-F."/>
            <person name="Young C.-C."/>
        </authorList>
    </citation>
    <scope>NUCLEOTIDE SEQUENCE [LARGE SCALE GENOMIC DNA]</scope>
    <source>
        <strain evidence="2 3">CC-CFT501</strain>
    </source>
</reference>
<dbReference type="Gene3D" id="3.90.226.10">
    <property type="entry name" value="2-enoyl-CoA Hydratase, Chain A, domain 1"/>
    <property type="match status" value="1"/>
</dbReference>
<keyword evidence="2" id="KW-0413">Isomerase</keyword>
<dbReference type="Proteomes" id="UP000321548">
    <property type="component" value="Unassembled WGS sequence"/>
</dbReference>
<dbReference type="SUPFAM" id="SSF52096">
    <property type="entry name" value="ClpP/crotonase"/>
    <property type="match status" value="1"/>
</dbReference>
<comment type="caution">
    <text evidence="2">The sequence shown here is derived from an EMBL/GenBank/DDBJ whole genome shotgun (WGS) entry which is preliminary data.</text>
</comment>
<name>A0A5C8NVS6_9BURK</name>
<sequence>MNYQTIETQLAPGIALIWLNRPDVRNAMNDTMIAELTDAFEAAIDDDTIRAIVLAGQGKAFCAGGDLNWMKRAGEMSPEEAFEDSRKLASLLRTIHDSPKPVIARVHGAAFAGGMGLVAACDIAVGSHEAKFCLSEVKLGLVPAMISPFVLGRIGAAHARRWTLTAEVFGAAEAWRIGLLDDISPDDELDGTINGLLGHLVQASPAALREAKRLIRDVAGKPIDDALTDDTARRIAAMRASPDGQEGMAAFFEKRRPSWFIDPENA</sequence>
<keyword evidence="3" id="KW-1185">Reference proteome</keyword>
<dbReference type="GO" id="GO:0008300">
    <property type="term" value="P:isoprenoid catabolic process"/>
    <property type="evidence" value="ECO:0007669"/>
    <property type="project" value="TreeGrafter"/>
</dbReference>
<dbReference type="InterPro" id="IPR051683">
    <property type="entry name" value="Enoyl-CoA_Hydratase/Isomerase"/>
</dbReference>
<gene>
    <name evidence="2" type="ORF">FHP08_10380</name>
</gene>
<dbReference type="EMBL" id="VDUY01000004">
    <property type="protein sequence ID" value="TXL65202.1"/>
    <property type="molecule type" value="Genomic_DNA"/>
</dbReference>
<protein>
    <submittedName>
        <fullName evidence="2">Enoyl-CoA hydratase/isomerase family protein</fullName>
    </submittedName>
</protein>
<organism evidence="2 3">
    <name type="scientific">Zeimonas arvi</name>
    <dbReference type="NCBI Taxonomy" id="2498847"/>
    <lineage>
        <taxon>Bacteria</taxon>
        <taxon>Pseudomonadati</taxon>
        <taxon>Pseudomonadota</taxon>
        <taxon>Betaproteobacteria</taxon>
        <taxon>Burkholderiales</taxon>
        <taxon>Burkholderiaceae</taxon>
        <taxon>Zeimonas</taxon>
    </lineage>
</organism>
<dbReference type="InterPro" id="IPR001753">
    <property type="entry name" value="Enoyl-CoA_hydra/iso"/>
</dbReference>
<dbReference type="InterPro" id="IPR014748">
    <property type="entry name" value="Enoyl-CoA_hydra_C"/>
</dbReference>
<dbReference type="OrthoDB" id="9807606at2"/>
<evidence type="ECO:0000313" key="3">
    <source>
        <dbReference type="Proteomes" id="UP000321548"/>
    </source>
</evidence>
<proteinExistence type="inferred from homology"/>
<dbReference type="RefSeq" id="WP_147704398.1">
    <property type="nucleotide sequence ID" value="NZ_VDUY01000004.1"/>
</dbReference>
<dbReference type="InterPro" id="IPR029045">
    <property type="entry name" value="ClpP/crotonase-like_dom_sf"/>
</dbReference>
<dbReference type="Gene3D" id="1.10.12.10">
    <property type="entry name" value="Lyase 2-enoyl-coa Hydratase, Chain A, domain 2"/>
    <property type="match status" value="1"/>
</dbReference>
<dbReference type="GO" id="GO:0016853">
    <property type="term" value="F:isomerase activity"/>
    <property type="evidence" value="ECO:0007669"/>
    <property type="project" value="UniProtKB-KW"/>
</dbReference>
<dbReference type="PANTHER" id="PTHR42964">
    <property type="entry name" value="ENOYL-COA HYDRATASE"/>
    <property type="match status" value="1"/>
</dbReference>
<evidence type="ECO:0000313" key="2">
    <source>
        <dbReference type="EMBL" id="TXL65202.1"/>
    </source>
</evidence>
<dbReference type="PANTHER" id="PTHR42964:SF1">
    <property type="entry name" value="POLYKETIDE BIOSYNTHESIS ENOYL-COA HYDRATASE PKSH-RELATED"/>
    <property type="match status" value="1"/>
</dbReference>
<evidence type="ECO:0000256" key="1">
    <source>
        <dbReference type="ARBA" id="ARBA00005254"/>
    </source>
</evidence>